<sequence>MTNVLFLQGPPSIFWRELAEGFEAQGIETSRVNFSFGDQLYWRKRGAINYRGSVKAWPRFLAELIRRKGITDILYYADRLPYHRLAARVARKLGVKCHAVEFGYLRPDWITLERDGMGRFSHFPSDPEQIRQIAAKVGAPDLEPRYGHTFNQEATNEVVYNLATYFGRGMFPLYHADKYYDALIDYLSWLPRAFRPRHDLPEGYFSDKSKKTYLVALQLQSDYQIRANSPFQHLSQMLEQVVQSFALHAPNDSRLIVKQHPLDNDLEGWRKVVTELATRYRISKRVVFIERGDLGYILKNVQAVIVCNSTTALHSLRAGIPTIALGTAIYDIPGLTHQKGLDSFWRTPEPIDQRLLADFIKAIAATIQIKGNFYHKTGRKVAIESIISRVVNDLVNQPDAFVEKPPRAAWKRLPLSPERKAHGASVVAGGFDLPGKEILGTRTDSVLGAARADASERPGVKLR</sequence>
<dbReference type="CDD" id="cd16441">
    <property type="entry name" value="beta_Kdo_transferase_KpsS"/>
    <property type="match status" value="1"/>
</dbReference>
<dbReference type="RefSeq" id="WP_248684957.1">
    <property type="nucleotide sequence ID" value="NZ_JALPRY010000038.1"/>
</dbReference>
<dbReference type="Pfam" id="PF05159">
    <property type="entry name" value="Capsule_synth"/>
    <property type="match status" value="1"/>
</dbReference>
<proteinExistence type="predicted"/>
<dbReference type="InterPro" id="IPR007833">
    <property type="entry name" value="Capsule_polysaccharide_synth"/>
</dbReference>
<comment type="caution">
    <text evidence="1">The sequence shown here is derived from an EMBL/GenBank/DDBJ whole genome shotgun (WGS) entry which is preliminary data.</text>
</comment>
<keyword evidence="2" id="KW-1185">Reference proteome</keyword>
<dbReference type="Proteomes" id="UP001202827">
    <property type="component" value="Unassembled WGS sequence"/>
</dbReference>
<reference evidence="1 2" key="1">
    <citation type="submission" date="2022-04" db="EMBL/GenBank/DDBJ databases">
        <title>Rhizobium coralii sp. nov., isolated from coral Turbinaria peltata.</title>
        <authorList>
            <person name="Sun H."/>
        </authorList>
    </citation>
    <scope>NUCLEOTIDE SEQUENCE [LARGE SCALE GENOMIC DNA]</scope>
    <source>
        <strain evidence="1 2">NTR19</strain>
    </source>
</reference>
<accession>A0ABT0IXW6</accession>
<protein>
    <submittedName>
        <fullName evidence="1">Capsular biosynthesis protein</fullName>
    </submittedName>
</protein>
<dbReference type="EMBL" id="JALPRY010000038">
    <property type="protein sequence ID" value="MCK8782695.1"/>
    <property type="molecule type" value="Genomic_DNA"/>
</dbReference>
<organism evidence="1 2">
    <name type="scientific">Neorhizobium turbinariae</name>
    <dbReference type="NCBI Taxonomy" id="2937795"/>
    <lineage>
        <taxon>Bacteria</taxon>
        <taxon>Pseudomonadati</taxon>
        <taxon>Pseudomonadota</taxon>
        <taxon>Alphaproteobacteria</taxon>
        <taxon>Hyphomicrobiales</taxon>
        <taxon>Rhizobiaceae</taxon>
        <taxon>Rhizobium/Agrobacterium group</taxon>
        <taxon>Neorhizobium</taxon>
    </lineage>
</organism>
<evidence type="ECO:0000313" key="2">
    <source>
        <dbReference type="Proteomes" id="UP001202827"/>
    </source>
</evidence>
<name>A0ABT0IXW6_9HYPH</name>
<evidence type="ECO:0000313" key="1">
    <source>
        <dbReference type="EMBL" id="MCK8782695.1"/>
    </source>
</evidence>
<gene>
    <name evidence="1" type="ORF">M0654_22275</name>
</gene>